<evidence type="ECO:0000256" key="1">
    <source>
        <dbReference type="SAM" id="MobiDB-lite"/>
    </source>
</evidence>
<accession>A0AAP0EFI8</accession>
<proteinExistence type="predicted"/>
<sequence length="76" mass="8831">MAYMMIGDAHMPPDPIGDINRRASSSLPKNHSLPHQILVHLFPSFFYKQKGQQIMEEDEKKRENEGYVMGRNESKK</sequence>
<protein>
    <submittedName>
        <fullName evidence="2">Uncharacterized protein</fullName>
    </submittedName>
</protein>
<dbReference type="AlphaFoldDB" id="A0AAP0EFI8"/>
<feature type="region of interest" description="Disordered" evidence="1">
    <location>
        <begin position="55"/>
        <end position="76"/>
    </location>
</feature>
<organism evidence="2 3">
    <name type="scientific">Stephania cephalantha</name>
    <dbReference type="NCBI Taxonomy" id="152367"/>
    <lineage>
        <taxon>Eukaryota</taxon>
        <taxon>Viridiplantae</taxon>
        <taxon>Streptophyta</taxon>
        <taxon>Embryophyta</taxon>
        <taxon>Tracheophyta</taxon>
        <taxon>Spermatophyta</taxon>
        <taxon>Magnoliopsida</taxon>
        <taxon>Ranunculales</taxon>
        <taxon>Menispermaceae</taxon>
        <taxon>Menispermoideae</taxon>
        <taxon>Cissampelideae</taxon>
        <taxon>Stephania</taxon>
    </lineage>
</organism>
<gene>
    <name evidence="2" type="ORF">Scep_027470</name>
</gene>
<reference evidence="2 3" key="1">
    <citation type="submission" date="2024-01" db="EMBL/GenBank/DDBJ databases">
        <title>Genome assemblies of Stephania.</title>
        <authorList>
            <person name="Yang L."/>
        </authorList>
    </citation>
    <scope>NUCLEOTIDE SEQUENCE [LARGE SCALE GENOMIC DNA]</scope>
    <source>
        <strain evidence="2">JXDWG</strain>
        <tissue evidence="2">Leaf</tissue>
    </source>
</reference>
<comment type="caution">
    <text evidence="2">The sequence shown here is derived from an EMBL/GenBank/DDBJ whole genome shotgun (WGS) entry which is preliminary data.</text>
</comment>
<name>A0AAP0EFI8_9MAGN</name>
<evidence type="ECO:0000313" key="2">
    <source>
        <dbReference type="EMBL" id="KAK9088388.1"/>
    </source>
</evidence>
<keyword evidence="3" id="KW-1185">Reference proteome</keyword>
<dbReference type="Proteomes" id="UP001419268">
    <property type="component" value="Unassembled WGS sequence"/>
</dbReference>
<evidence type="ECO:0000313" key="3">
    <source>
        <dbReference type="Proteomes" id="UP001419268"/>
    </source>
</evidence>
<dbReference type="EMBL" id="JBBNAG010000012">
    <property type="protein sequence ID" value="KAK9088388.1"/>
    <property type="molecule type" value="Genomic_DNA"/>
</dbReference>